<dbReference type="Proteomes" id="UP000604046">
    <property type="component" value="Unassembled WGS sequence"/>
</dbReference>
<reference evidence="3" key="1">
    <citation type="submission" date="2021-02" db="EMBL/GenBank/DDBJ databases">
        <authorList>
            <person name="Dougan E. K."/>
            <person name="Rhodes N."/>
            <person name="Thang M."/>
            <person name="Chan C."/>
        </authorList>
    </citation>
    <scope>NUCLEOTIDE SEQUENCE</scope>
</reference>
<dbReference type="InterPro" id="IPR053208">
    <property type="entry name" value="GMC_Oxidoreductase_CD"/>
</dbReference>
<dbReference type="InterPro" id="IPR007867">
    <property type="entry name" value="GMC_OxRtase_C"/>
</dbReference>
<name>A0A812JX34_9DINO</name>
<dbReference type="PANTHER" id="PTHR47190">
    <property type="entry name" value="DEHYDROGENASE, PUTATIVE-RELATED"/>
    <property type="match status" value="1"/>
</dbReference>
<dbReference type="Pfam" id="PF00732">
    <property type="entry name" value="GMC_oxred_N"/>
    <property type="match status" value="2"/>
</dbReference>
<dbReference type="GO" id="GO:0050660">
    <property type="term" value="F:flavin adenine dinucleotide binding"/>
    <property type="evidence" value="ECO:0007669"/>
    <property type="project" value="InterPro"/>
</dbReference>
<dbReference type="AlphaFoldDB" id="A0A812JX34"/>
<dbReference type="GO" id="GO:0016614">
    <property type="term" value="F:oxidoreductase activity, acting on CH-OH group of donors"/>
    <property type="evidence" value="ECO:0007669"/>
    <property type="project" value="InterPro"/>
</dbReference>
<dbReference type="Gene3D" id="3.50.50.60">
    <property type="entry name" value="FAD/NAD(P)-binding domain"/>
    <property type="match status" value="3"/>
</dbReference>
<keyword evidence="4" id="KW-1185">Reference proteome</keyword>
<feature type="domain" description="Glucose-methanol-choline oxidoreductase C-terminal" evidence="2">
    <location>
        <begin position="450"/>
        <end position="504"/>
    </location>
</feature>
<evidence type="ECO:0000313" key="3">
    <source>
        <dbReference type="EMBL" id="CAE7212756.1"/>
    </source>
</evidence>
<accession>A0A812JX34</accession>
<dbReference type="InterPro" id="IPR036188">
    <property type="entry name" value="FAD/NAD-bd_sf"/>
</dbReference>
<feature type="domain" description="Glucose-methanol-choline oxidoreductase N-terminal" evidence="1">
    <location>
        <begin position="226"/>
        <end position="311"/>
    </location>
</feature>
<evidence type="ECO:0000259" key="1">
    <source>
        <dbReference type="Pfam" id="PF00732"/>
    </source>
</evidence>
<proteinExistence type="predicted"/>
<dbReference type="EMBL" id="CAJNDS010000502">
    <property type="protein sequence ID" value="CAE7212756.1"/>
    <property type="molecule type" value="Genomic_DNA"/>
</dbReference>
<sequence length="517" mass="56842">MPDKTILLVEAELGGELPPSQWQQGRLVAMGLFRSKYLGSLTRYDVPGNYAKGLHCWNDMCRDNWGFELGGIHQCKALGGCGVMNGALMQLTHPANFDSWPEGWRAQDLQSFVRMAQRDFHITQTPSADGRHYLSDAGGNFVRRAFEKYGGAAGGFVEDNTTQPRGGIFHVPHVSAKDGVRQSTAQMCLLRFQYGLGLVLPEVFHVNFTCRGICRSICRGIKSICRYLPEALKRPNFKLLKMKRATKIETVAGTQATGVRVKDEETGDEDTLQLKDGGLVVVTAGAINTPRLLLRSGITGYGTVGKTIKDHSLWHQMFRCWRDNDPKTYGEVTDQIMSQYLHDRSGALAQFGPILMGFWKDPRTSGGNDQYDVEFFLGPQAEVGRLALHVALMRDTCSNAEMVLNPDGTIKLEGSPRNACAHDIITMEHALGWLDHMLGSAGCHKEGETERSWAFNHWAGSCALGACVDPQSLRVRGTMNVAVADASITPTTIWAHPALTLKGIAFKAADVLAKSMP</sequence>
<evidence type="ECO:0000313" key="4">
    <source>
        <dbReference type="Proteomes" id="UP000604046"/>
    </source>
</evidence>
<protein>
    <submittedName>
        <fullName evidence="3">BetA protein</fullName>
    </submittedName>
</protein>
<dbReference type="Pfam" id="PF05199">
    <property type="entry name" value="GMC_oxred_C"/>
    <property type="match status" value="1"/>
</dbReference>
<comment type="caution">
    <text evidence="3">The sequence shown here is derived from an EMBL/GenBank/DDBJ whole genome shotgun (WGS) entry which is preliminary data.</text>
</comment>
<feature type="domain" description="Glucose-methanol-choline oxidoreductase N-terminal" evidence="1">
    <location>
        <begin position="74"/>
        <end position="190"/>
    </location>
</feature>
<dbReference type="SUPFAM" id="SSF51905">
    <property type="entry name" value="FAD/NAD(P)-binding domain"/>
    <property type="match status" value="1"/>
</dbReference>
<dbReference type="PANTHER" id="PTHR47190:SF2">
    <property type="entry name" value="CELLOBIOSE DEHYDROGENASE (AFU_ORTHOLOGUE AFUA_2G17620)"/>
    <property type="match status" value="1"/>
</dbReference>
<gene>
    <name evidence="3" type="primary">betA</name>
    <name evidence="3" type="ORF">SNAT2548_LOCUS7239</name>
</gene>
<organism evidence="3 4">
    <name type="scientific">Symbiodinium natans</name>
    <dbReference type="NCBI Taxonomy" id="878477"/>
    <lineage>
        <taxon>Eukaryota</taxon>
        <taxon>Sar</taxon>
        <taxon>Alveolata</taxon>
        <taxon>Dinophyceae</taxon>
        <taxon>Suessiales</taxon>
        <taxon>Symbiodiniaceae</taxon>
        <taxon>Symbiodinium</taxon>
    </lineage>
</organism>
<evidence type="ECO:0000259" key="2">
    <source>
        <dbReference type="Pfam" id="PF05199"/>
    </source>
</evidence>
<dbReference type="InterPro" id="IPR000172">
    <property type="entry name" value="GMC_OxRdtase_N"/>
</dbReference>
<dbReference type="OrthoDB" id="413885at2759"/>